<keyword evidence="4 5" id="KW-0046">Antibiotic resistance</keyword>
<dbReference type="InterPro" id="IPR045155">
    <property type="entry name" value="Beta-lactam_cat"/>
</dbReference>
<comment type="catalytic activity">
    <reaction evidence="5">
        <text>a beta-lactam + H2O = a substituted beta-amino acid</text>
        <dbReference type="Rhea" id="RHEA:20401"/>
        <dbReference type="ChEBI" id="CHEBI:15377"/>
        <dbReference type="ChEBI" id="CHEBI:35627"/>
        <dbReference type="ChEBI" id="CHEBI:140347"/>
        <dbReference type="EC" id="3.5.2.6"/>
    </reaction>
</comment>
<evidence type="ECO:0000313" key="8">
    <source>
        <dbReference type="EMBL" id="PRX50425.1"/>
    </source>
</evidence>
<feature type="domain" description="Beta-lactamase class A catalytic" evidence="7">
    <location>
        <begin position="61"/>
        <end position="275"/>
    </location>
</feature>
<dbReference type="AlphaFoldDB" id="A0A2T0M1G3"/>
<dbReference type="NCBIfam" id="NF033103">
    <property type="entry name" value="bla_class_A"/>
    <property type="match status" value="1"/>
</dbReference>
<dbReference type="InterPro" id="IPR000871">
    <property type="entry name" value="Beta-lactam_class-A"/>
</dbReference>
<evidence type="ECO:0000256" key="1">
    <source>
        <dbReference type="ARBA" id="ARBA00009009"/>
    </source>
</evidence>
<evidence type="ECO:0000259" key="7">
    <source>
        <dbReference type="Pfam" id="PF13354"/>
    </source>
</evidence>
<accession>A0A2T0M1G3</accession>
<dbReference type="Gene3D" id="3.40.710.10">
    <property type="entry name" value="DD-peptidase/beta-lactamase superfamily"/>
    <property type="match status" value="1"/>
</dbReference>
<evidence type="ECO:0000256" key="3">
    <source>
        <dbReference type="ARBA" id="ARBA00022801"/>
    </source>
</evidence>
<feature type="signal peptide" evidence="6">
    <location>
        <begin position="1"/>
        <end position="27"/>
    </location>
</feature>
<dbReference type="PROSITE" id="PS51257">
    <property type="entry name" value="PROKAR_LIPOPROTEIN"/>
    <property type="match status" value="1"/>
</dbReference>
<dbReference type="EC" id="3.5.2.6" evidence="2 5"/>
<dbReference type="InterPro" id="IPR023650">
    <property type="entry name" value="Beta-lactam_class-A_AS"/>
</dbReference>
<gene>
    <name evidence="8" type="ORF">B0I33_102546</name>
</gene>
<organism evidence="8 9">
    <name type="scientific">Prauserella shujinwangii</name>
    <dbReference type="NCBI Taxonomy" id="1453103"/>
    <lineage>
        <taxon>Bacteria</taxon>
        <taxon>Bacillati</taxon>
        <taxon>Actinomycetota</taxon>
        <taxon>Actinomycetes</taxon>
        <taxon>Pseudonocardiales</taxon>
        <taxon>Pseudonocardiaceae</taxon>
        <taxon>Prauserella</taxon>
    </lineage>
</organism>
<dbReference type="EMBL" id="PVNH01000002">
    <property type="protein sequence ID" value="PRX50425.1"/>
    <property type="molecule type" value="Genomic_DNA"/>
</dbReference>
<keyword evidence="3 5" id="KW-0378">Hydrolase</keyword>
<dbReference type="PANTHER" id="PTHR35333">
    <property type="entry name" value="BETA-LACTAMASE"/>
    <property type="match status" value="1"/>
</dbReference>
<evidence type="ECO:0000256" key="6">
    <source>
        <dbReference type="SAM" id="SignalP"/>
    </source>
</evidence>
<dbReference type="PANTHER" id="PTHR35333:SF3">
    <property type="entry name" value="BETA-LACTAMASE-TYPE TRANSPEPTIDASE FOLD CONTAINING PROTEIN"/>
    <property type="match status" value="1"/>
</dbReference>
<dbReference type="PRINTS" id="PR00118">
    <property type="entry name" value="BLACTAMASEA"/>
</dbReference>
<dbReference type="PROSITE" id="PS00146">
    <property type="entry name" value="BETA_LACTAMASE_A"/>
    <property type="match status" value="1"/>
</dbReference>
<dbReference type="RefSeq" id="WP_106177511.1">
    <property type="nucleotide sequence ID" value="NZ_PVNH01000002.1"/>
</dbReference>
<evidence type="ECO:0000256" key="2">
    <source>
        <dbReference type="ARBA" id="ARBA00012865"/>
    </source>
</evidence>
<dbReference type="SUPFAM" id="SSF56601">
    <property type="entry name" value="beta-lactamase/transpeptidase-like"/>
    <property type="match status" value="1"/>
</dbReference>
<dbReference type="GO" id="GO:0008800">
    <property type="term" value="F:beta-lactamase activity"/>
    <property type="evidence" value="ECO:0007669"/>
    <property type="project" value="UniProtKB-UniRule"/>
</dbReference>
<evidence type="ECO:0000256" key="5">
    <source>
        <dbReference type="RuleBase" id="RU361140"/>
    </source>
</evidence>
<dbReference type="Pfam" id="PF13354">
    <property type="entry name" value="Beta-lactamase2"/>
    <property type="match status" value="1"/>
</dbReference>
<sequence>MRLARSLTRAVAAATLVALAGCGAAQAPVTPVKTGPPLPSTASVPHEEFAELEREFSARLGVYAVDTGSGREVTHRAGERFAFASTIKALLAGAVLRQRSLGGLGEVLTYTADDLVSHSPVTERHAGAGMPVRALLDAAVRYSDNTAANVLLDDLGGPEALTAALREIGDDTTRSDRYETELNTAVPGDVRDTSTPRAMATSLRVFVLGDALPPGERAFLTELLRTNTTGDTLIRAGVPAGWPVGDKTGAGGYGTRNDIAVVWPPGRDPIVLAVLSDRDSPDASHDDALVARAAEVVVGTLR</sequence>
<proteinExistence type="inferred from homology"/>
<dbReference type="GO" id="GO:0046677">
    <property type="term" value="P:response to antibiotic"/>
    <property type="evidence" value="ECO:0007669"/>
    <property type="project" value="UniProtKB-UniRule"/>
</dbReference>
<evidence type="ECO:0000256" key="4">
    <source>
        <dbReference type="ARBA" id="ARBA00023251"/>
    </source>
</evidence>
<reference evidence="8 9" key="1">
    <citation type="submission" date="2018-03" db="EMBL/GenBank/DDBJ databases">
        <title>Genomic Encyclopedia of Type Strains, Phase III (KMG-III): the genomes of soil and plant-associated and newly described type strains.</title>
        <authorList>
            <person name="Whitman W."/>
        </authorList>
    </citation>
    <scope>NUCLEOTIDE SEQUENCE [LARGE SCALE GENOMIC DNA]</scope>
    <source>
        <strain evidence="8 9">CGMCC 4.7125</strain>
    </source>
</reference>
<dbReference type="InterPro" id="IPR012338">
    <property type="entry name" value="Beta-lactam/transpept-like"/>
</dbReference>
<feature type="chain" id="PRO_5015412954" description="Beta-lactamase" evidence="6">
    <location>
        <begin position="28"/>
        <end position="302"/>
    </location>
</feature>
<keyword evidence="6" id="KW-0732">Signal</keyword>
<name>A0A2T0M1G3_9PSEU</name>
<evidence type="ECO:0000313" key="9">
    <source>
        <dbReference type="Proteomes" id="UP000238362"/>
    </source>
</evidence>
<protein>
    <recommendedName>
        <fullName evidence="2 5">Beta-lactamase</fullName>
        <ecNumber evidence="2 5">3.5.2.6</ecNumber>
    </recommendedName>
</protein>
<comment type="caution">
    <text evidence="8">The sequence shown here is derived from an EMBL/GenBank/DDBJ whole genome shotgun (WGS) entry which is preliminary data.</text>
</comment>
<dbReference type="OrthoDB" id="9784149at2"/>
<dbReference type="GO" id="GO:0030655">
    <property type="term" value="P:beta-lactam antibiotic catabolic process"/>
    <property type="evidence" value="ECO:0007669"/>
    <property type="project" value="InterPro"/>
</dbReference>
<keyword evidence="9" id="KW-1185">Reference proteome</keyword>
<comment type="similarity">
    <text evidence="1 5">Belongs to the class-A beta-lactamase family.</text>
</comment>
<dbReference type="Proteomes" id="UP000238362">
    <property type="component" value="Unassembled WGS sequence"/>
</dbReference>